<dbReference type="AlphaFoldDB" id="A0A829YQS8"/>
<proteinExistence type="inferred from homology"/>
<dbReference type="Proteomes" id="UP000445000">
    <property type="component" value="Unassembled WGS sequence"/>
</dbReference>
<comment type="caution">
    <text evidence="3">The sequence shown here is derived from an EMBL/GenBank/DDBJ whole genome shotgun (WGS) entry which is preliminary data.</text>
</comment>
<evidence type="ECO:0000313" key="4">
    <source>
        <dbReference type="Proteomes" id="UP000445000"/>
    </source>
</evidence>
<comment type="similarity">
    <text evidence="1">Belongs to the AHA1 family.</text>
</comment>
<dbReference type="RefSeq" id="WP_161816404.1">
    <property type="nucleotide sequence ID" value="NZ_BLJN01000011.1"/>
</dbReference>
<dbReference type="SUPFAM" id="SSF55961">
    <property type="entry name" value="Bet v1-like"/>
    <property type="match status" value="1"/>
</dbReference>
<dbReference type="EMBL" id="BLJN01000011">
    <property type="protein sequence ID" value="GFE84816.1"/>
    <property type="molecule type" value="Genomic_DNA"/>
</dbReference>
<dbReference type="InterPro" id="IPR013538">
    <property type="entry name" value="ASHA1/2-like_C"/>
</dbReference>
<dbReference type="Pfam" id="PF08327">
    <property type="entry name" value="AHSA1"/>
    <property type="match status" value="1"/>
</dbReference>
<gene>
    <name evidence="3" type="ORF">GCM10011487_68160</name>
</gene>
<name>A0A829YQS8_9GAMM</name>
<evidence type="ECO:0000313" key="3">
    <source>
        <dbReference type="EMBL" id="GFE84816.1"/>
    </source>
</evidence>
<dbReference type="InterPro" id="IPR023393">
    <property type="entry name" value="START-like_dom_sf"/>
</dbReference>
<protein>
    <submittedName>
        <fullName evidence="3">ATPase</fullName>
    </submittedName>
</protein>
<evidence type="ECO:0000256" key="1">
    <source>
        <dbReference type="ARBA" id="ARBA00006817"/>
    </source>
</evidence>
<evidence type="ECO:0000259" key="2">
    <source>
        <dbReference type="Pfam" id="PF08327"/>
    </source>
</evidence>
<keyword evidence="4" id="KW-1185">Reference proteome</keyword>
<accession>A0A829YQS8</accession>
<reference evidence="4" key="1">
    <citation type="submission" date="2020-01" db="EMBL/GenBank/DDBJ databases">
        <title>'Steroidobacter agaridevorans' sp. nov., agar-degrading bacteria isolated from rhizosphere soils.</title>
        <authorList>
            <person name="Ikenaga M."/>
            <person name="Kataoka M."/>
            <person name="Murouchi A."/>
            <person name="Katsuragi S."/>
            <person name="Sakai M."/>
        </authorList>
    </citation>
    <scope>NUCLEOTIDE SEQUENCE [LARGE SCALE GENOMIC DNA]</scope>
    <source>
        <strain evidence="4">YU21-B</strain>
    </source>
</reference>
<dbReference type="CDD" id="cd08899">
    <property type="entry name" value="SRPBCC_CalC_Aha1-like_6"/>
    <property type="match status" value="1"/>
</dbReference>
<organism evidence="3 4">
    <name type="scientific">Steroidobacter agaridevorans</name>
    <dbReference type="NCBI Taxonomy" id="2695856"/>
    <lineage>
        <taxon>Bacteria</taxon>
        <taxon>Pseudomonadati</taxon>
        <taxon>Pseudomonadota</taxon>
        <taxon>Gammaproteobacteria</taxon>
        <taxon>Steroidobacterales</taxon>
        <taxon>Steroidobacteraceae</taxon>
        <taxon>Steroidobacter</taxon>
    </lineage>
</organism>
<sequence length="174" mass="19858">MVTTELHERGEMSNVPCVTFTRLLPGPIERVWAYLTDPTKMPTWYGNVALIEPRQGGKVRLVDGHIRGIVTQWQPPRKLVYTWNVFDGGAAEDAVSAYPESYPTFELEPRGEDVLLTFKHFPILERFVPQNAMGWHTMLDMLTAALNDQPIKDRIEYVTRNAALYGVDLKNLAR</sequence>
<dbReference type="Gene3D" id="3.30.530.20">
    <property type="match status" value="1"/>
</dbReference>
<feature type="domain" description="Activator of Hsp90 ATPase homologue 1/2-like C-terminal" evidence="2">
    <location>
        <begin position="27"/>
        <end position="146"/>
    </location>
</feature>